<accession>D2UXD5</accession>
<dbReference type="GeneID" id="8863556"/>
<dbReference type="AlphaFoldDB" id="D2UXD5"/>
<dbReference type="SMART" id="SM00175">
    <property type="entry name" value="RAB"/>
    <property type="match status" value="1"/>
</dbReference>
<dbReference type="Pfam" id="PF00071">
    <property type="entry name" value="Ras"/>
    <property type="match status" value="1"/>
</dbReference>
<dbReference type="InterPro" id="IPR001806">
    <property type="entry name" value="Small_GTPase"/>
</dbReference>
<evidence type="ECO:0000313" key="2">
    <source>
        <dbReference type="EMBL" id="EFC50614.1"/>
    </source>
</evidence>
<reference evidence="2 3" key="1">
    <citation type="journal article" date="2010" name="Cell">
        <title>The genome of Naegleria gruberi illuminates early eukaryotic versatility.</title>
        <authorList>
            <person name="Fritz-Laylin L.K."/>
            <person name="Prochnik S.E."/>
            <person name="Ginger M.L."/>
            <person name="Dacks J.B."/>
            <person name="Carpenter M.L."/>
            <person name="Field M.C."/>
            <person name="Kuo A."/>
            <person name="Paredez A."/>
            <person name="Chapman J."/>
            <person name="Pham J."/>
            <person name="Shu S."/>
            <person name="Neupane R."/>
            <person name="Cipriano M."/>
            <person name="Mancuso J."/>
            <person name="Tu H."/>
            <person name="Salamov A."/>
            <person name="Lindquist E."/>
            <person name="Shapiro H."/>
            <person name="Lucas S."/>
            <person name="Grigoriev I.V."/>
            <person name="Cande W.Z."/>
            <person name="Fulton C."/>
            <person name="Rokhsar D.S."/>
            <person name="Dawson S.C."/>
        </authorList>
    </citation>
    <scope>NUCLEOTIDE SEQUENCE [LARGE SCALE GENOMIC DNA]</scope>
    <source>
        <strain evidence="2 3">NEG-M</strain>
    </source>
</reference>
<feature type="region of interest" description="Disordered" evidence="1">
    <location>
        <begin position="206"/>
        <end position="325"/>
    </location>
</feature>
<organism evidence="3">
    <name type="scientific">Naegleria gruberi</name>
    <name type="common">Amoeba</name>
    <dbReference type="NCBI Taxonomy" id="5762"/>
    <lineage>
        <taxon>Eukaryota</taxon>
        <taxon>Discoba</taxon>
        <taxon>Heterolobosea</taxon>
        <taxon>Tetramitia</taxon>
        <taxon>Eutetramitia</taxon>
        <taxon>Vahlkampfiidae</taxon>
        <taxon>Naegleria</taxon>
    </lineage>
</organism>
<dbReference type="Proteomes" id="UP000006671">
    <property type="component" value="Unassembled WGS sequence"/>
</dbReference>
<dbReference type="SUPFAM" id="SSF52540">
    <property type="entry name" value="P-loop containing nucleoside triphosphate hydrolases"/>
    <property type="match status" value="1"/>
</dbReference>
<dbReference type="InterPro" id="IPR027417">
    <property type="entry name" value="P-loop_NTPase"/>
</dbReference>
<gene>
    <name evidence="2" type="ORF">NAEGRDRAFT_61085</name>
</gene>
<dbReference type="Gene3D" id="3.40.50.300">
    <property type="entry name" value="P-loop containing nucleotide triphosphate hydrolases"/>
    <property type="match status" value="1"/>
</dbReference>
<evidence type="ECO:0000256" key="1">
    <source>
        <dbReference type="SAM" id="MobiDB-lite"/>
    </source>
</evidence>
<dbReference type="VEuPathDB" id="AmoebaDB:NAEGRDRAFT_61085"/>
<dbReference type="OrthoDB" id="10260869at2759"/>
<dbReference type="RefSeq" id="XP_002683358.1">
    <property type="nucleotide sequence ID" value="XM_002683312.1"/>
</dbReference>
<dbReference type="OMA" id="GRICKVG"/>
<protein>
    <submittedName>
        <fullName evidence="2">Predicted protein</fullName>
    </submittedName>
</protein>
<dbReference type="STRING" id="5762.D2UXD5"/>
<evidence type="ECO:0000313" key="3">
    <source>
        <dbReference type="Proteomes" id="UP000006671"/>
    </source>
</evidence>
<keyword evidence="3" id="KW-1185">Reference proteome</keyword>
<dbReference type="GO" id="GO:0003924">
    <property type="term" value="F:GTPase activity"/>
    <property type="evidence" value="ECO:0007669"/>
    <property type="project" value="InterPro"/>
</dbReference>
<sequence length="683" mass="77658">MPQLTEKTVIKVLVCGDRFVGKSSVVSSWSASKKNGKFIEKRKNSQAEITRMEINNQYFVDFYVFGWGEPPSSYNEVLSEKTNFVLIVYDTSNNQSWINATSVWLDWFEKFSPNVNIMLLGTKTDTSRKVSSIKDCENFCKSYILKREEAGNYGVGNGLFFMEVSPKIGTNMDLTLSILLIRISHLVSILKENDDIPQEISSSSFQVLPTTPRNGSSMHQNNPHSRIESNLYQNNPPSTNDDSINSMNYQNNPHSRNETSLYQNIPSSMNQNYNSSQPQPSNVEQSKIPLYNTGPNLTDEFRTPTSQLKKKVSSSSQTPTDFARSKQIQDSYVPDFNDFQTNSEMYGINASGFITLPPTTETQEELRFPSSTKANFTHKVQSYQETKEGFVVPVVETDLFPNPQKLNYFRPVTTFDNSGAKLILSINLGEGRICKVGVVSGDNIFQLADLVIKQHQVDPKLRQEIAFNIRNSINKYIEKQQGTDSFKKNNNPKIREAEQFNQTAHSLFQNSTSFQPFNFASDHLQTRPIRPPILQLKITISKGKSGVIMVREGDDITELAKNFINTFGLKREQLPKIVEKIKKHLEVEQESDQPEEVLQPPLQIKPNMERDFKPEPKRKTLFNLDVEISEGNSKILTIREGDIATNVAKEFSRRNGIGGNAEVMLVQLIQYHLKNYLDQKSKQ</sequence>
<proteinExistence type="predicted"/>
<feature type="compositionally biased region" description="Polar residues" evidence="1">
    <location>
        <begin position="206"/>
        <end position="285"/>
    </location>
</feature>
<dbReference type="EMBL" id="GG738845">
    <property type="protein sequence ID" value="EFC50614.1"/>
    <property type="molecule type" value="Genomic_DNA"/>
</dbReference>
<dbReference type="PROSITE" id="PS51419">
    <property type="entry name" value="RAB"/>
    <property type="match status" value="1"/>
</dbReference>
<name>D2UXD5_NAEGR</name>
<dbReference type="PANTHER" id="PTHR38150">
    <property type="entry name" value="EF-HAND DOMAIN-CONTAINING PROTEIN"/>
    <property type="match status" value="1"/>
</dbReference>
<dbReference type="PANTHER" id="PTHR38150:SF1">
    <property type="entry name" value="PFU DOMAIN-CONTAINING PROTEIN"/>
    <property type="match status" value="1"/>
</dbReference>
<dbReference type="PRINTS" id="PR00449">
    <property type="entry name" value="RASTRNSFRMNG"/>
</dbReference>
<dbReference type="InParanoid" id="D2UXD5"/>
<dbReference type="KEGG" id="ngr:NAEGRDRAFT_61085"/>
<dbReference type="GO" id="GO:0005525">
    <property type="term" value="F:GTP binding"/>
    <property type="evidence" value="ECO:0007669"/>
    <property type="project" value="InterPro"/>
</dbReference>
<dbReference type="SMR" id="D2UXD5"/>